<keyword evidence="2" id="KW-1133">Transmembrane helix</keyword>
<keyword evidence="3" id="KW-0804">Transcription</keyword>
<dbReference type="Pfam" id="PF11772">
    <property type="entry name" value="EpuA"/>
    <property type="match status" value="1"/>
</dbReference>
<proteinExistence type="predicted"/>
<keyword evidence="2" id="KW-0472">Membrane</keyword>
<keyword evidence="2" id="KW-0812">Transmembrane</keyword>
<organism evidence="3">
    <name type="scientific">Alkalihalophilus sp. As8PL</name>
    <dbReference type="NCBI Taxonomy" id="3237103"/>
    <lineage>
        <taxon>Bacteria</taxon>
        <taxon>Bacillati</taxon>
        <taxon>Bacillota</taxon>
        <taxon>Bacilli</taxon>
        <taxon>Bacillales</taxon>
        <taxon>Bacillaceae</taxon>
        <taxon>Alkalihalophilus</taxon>
    </lineage>
</organism>
<name>A0AB39BPA5_9BACI</name>
<dbReference type="AlphaFoldDB" id="A0AB39BPA5"/>
<evidence type="ECO:0000256" key="2">
    <source>
        <dbReference type="SAM" id="Phobius"/>
    </source>
</evidence>
<evidence type="ECO:0000256" key="1">
    <source>
        <dbReference type="SAM" id="MobiDB-lite"/>
    </source>
</evidence>
<accession>A0AB39BPA5</accession>
<dbReference type="InterPro" id="IPR024596">
    <property type="entry name" value="RNApol_su_b/EpuA"/>
</dbReference>
<feature type="transmembrane region" description="Helical" evidence="2">
    <location>
        <begin position="56"/>
        <end position="82"/>
    </location>
</feature>
<dbReference type="RefSeq" id="WP_047972781.1">
    <property type="nucleotide sequence ID" value="NZ_CP162551.1"/>
</dbReference>
<protein>
    <submittedName>
        <fullName evidence="3">DNA-directed RNA polymerase subunit beta</fullName>
    </submittedName>
</protein>
<dbReference type="GO" id="GO:0000428">
    <property type="term" value="C:DNA-directed RNA polymerase complex"/>
    <property type="evidence" value="ECO:0007669"/>
    <property type="project" value="UniProtKB-KW"/>
</dbReference>
<keyword evidence="3" id="KW-0240">DNA-directed RNA polymerase</keyword>
<feature type="compositionally biased region" description="Low complexity" evidence="1">
    <location>
        <begin position="7"/>
        <end position="27"/>
    </location>
</feature>
<dbReference type="EMBL" id="CP162551">
    <property type="protein sequence ID" value="XDI35552.1"/>
    <property type="molecule type" value="Genomic_DNA"/>
</dbReference>
<sequence>MTEQERQSTTTEQETTPTEMEQETPVVVEEEEVPKKRRFGLRKKGPKKERIRLIPIWLRLIIVTVLVGGCLLLGIIIGYGVIGDGDPSDALKPETWYHIIDLMQGNQ</sequence>
<reference evidence="3" key="1">
    <citation type="submission" date="2024-07" db="EMBL/GenBank/DDBJ databases">
        <title>Identification and characteristics of an arsenic-resistant bacterial isolate, which belongs to a novel species.</title>
        <authorList>
            <person name="Juszczyk A."/>
            <person name="Kowalczyk A."/>
            <person name="Was K."/>
            <person name="Kosowicz W."/>
            <person name="Budzyn A."/>
            <person name="Latowski D."/>
        </authorList>
    </citation>
    <scope>NUCLEOTIDE SEQUENCE</scope>
    <source>
        <strain evidence="3">As8PL</strain>
    </source>
</reference>
<gene>
    <name evidence="3" type="ORF">AB3N04_12590</name>
</gene>
<evidence type="ECO:0000313" key="3">
    <source>
        <dbReference type="EMBL" id="XDI35552.1"/>
    </source>
</evidence>
<feature type="region of interest" description="Disordered" evidence="1">
    <location>
        <begin position="1"/>
        <end position="31"/>
    </location>
</feature>